<organism evidence="2 3">
    <name type="scientific">Madurella mycetomatis</name>
    <dbReference type="NCBI Taxonomy" id="100816"/>
    <lineage>
        <taxon>Eukaryota</taxon>
        <taxon>Fungi</taxon>
        <taxon>Dikarya</taxon>
        <taxon>Ascomycota</taxon>
        <taxon>Pezizomycotina</taxon>
        <taxon>Sordariomycetes</taxon>
        <taxon>Sordariomycetidae</taxon>
        <taxon>Sordariales</taxon>
        <taxon>Sordariales incertae sedis</taxon>
        <taxon>Madurella</taxon>
    </lineage>
</organism>
<gene>
    <name evidence="2" type="ORF">MMYC01_210669</name>
</gene>
<feature type="non-terminal residue" evidence="2">
    <location>
        <position position="248"/>
    </location>
</feature>
<dbReference type="Gene3D" id="3.40.50.300">
    <property type="entry name" value="P-loop containing nucleotide triphosphate hydrolases"/>
    <property type="match status" value="1"/>
</dbReference>
<dbReference type="AlphaFoldDB" id="A0A175VNG9"/>
<dbReference type="Proteomes" id="UP000078237">
    <property type="component" value="Unassembled WGS sequence"/>
</dbReference>
<proteinExistence type="predicted"/>
<evidence type="ECO:0000256" key="1">
    <source>
        <dbReference type="SAM" id="Coils"/>
    </source>
</evidence>
<accession>A0A175VNG9</accession>
<sequence length="248" mass="28789">MLVIDTPGFDDAERSDAEILTEIARILVAQYKLGVELRGIIYLHRITDVRFKRSAAKTLDIFQKICGEQSLGSVLLTTSGWTCKNRDACASRERELRDGFWAYMVHQGSRISRFYGDQASATMIVSQLLMKKPVVLEMQRELIDNGMELKNTTAGAYLYDELELLKEEHRKTLAQLEKLKQSGQAGSWGIRRIETNLDMEMCQLRRTREQQENLGRRIDDEVEEELERQSRRRNWLKVVPLMIPFLTF</sequence>
<evidence type="ECO:0000313" key="2">
    <source>
        <dbReference type="EMBL" id="KXX72832.1"/>
    </source>
</evidence>
<dbReference type="VEuPathDB" id="FungiDB:MMYC01_210669"/>
<feature type="coiled-coil region" evidence="1">
    <location>
        <begin position="159"/>
        <end position="224"/>
    </location>
</feature>
<dbReference type="STRING" id="100816.A0A175VNG9"/>
<dbReference type="EMBL" id="LCTW02000651">
    <property type="protein sequence ID" value="KXX72832.1"/>
    <property type="molecule type" value="Genomic_DNA"/>
</dbReference>
<reference evidence="2 3" key="1">
    <citation type="journal article" date="2016" name="Genome Announc.">
        <title>Genome Sequence of Madurella mycetomatis mm55, Isolated from a Human Mycetoma Case in Sudan.</title>
        <authorList>
            <person name="Smit S."/>
            <person name="Derks M.F."/>
            <person name="Bervoets S."/>
            <person name="Fahal A."/>
            <person name="van Leeuwen W."/>
            <person name="van Belkum A."/>
            <person name="van de Sande W.W."/>
        </authorList>
    </citation>
    <scope>NUCLEOTIDE SEQUENCE [LARGE SCALE GENOMIC DNA]</scope>
    <source>
        <strain evidence="3">mm55</strain>
    </source>
</reference>
<protein>
    <submittedName>
        <fullName evidence="2">Ribosome-recycling factor</fullName>
    </submittedName>
</protein>
<dbReference type="OrthoDB" id="8954335at2759"/>
<keyword evidence="3" id="KW-1185">Reference proteome</keyword>
<name>A0A175VNG9_9PEZI</name>
<dbReference type="InterPro" id="IPR027417">
    <property type="entry name" value="P-loop_NTPase"/>
</dbReference>
<comment type="caution">
    <text evidence="2">The sequence shown here is derived from an EMBL/GenBank/DDBJ whole genome shotgun (WGS) entry which is preliminary data.</text>
</comment>
<keyword evidence="1" id="KW-0175">Coiled coil</keyword>
<evidence type="ECO:0000313" key="3">
    <source>
        <dbReference type="Proteomes" id="UP000078237"/>
    </source>
</evidence>